<accession>A0A3N0C917</accession>
<evidence type="ECO:0000256" key="2">
    <source>
        <dbReference type="ARBA" id="ARBA00023326"/>
    </source>
</evidence>
<keyword evidence="6" id="KW-1185">Reference proteome</keyword>
<dbReference type="Pfam" id="PF00041">
    <property type="entry name" value="fn3"/>
    <property type="match status" value="1"/>
</dbReference>
<dbReference type="GO" id="GO:0000272">
    <property type="term" value="P:polysaccharide catabolic process"/>
    <property type="evidence" value="ECO:0007669"/>
    <property type="project" value="UniProtKB-KW"/>
</dbReference>
<evidence type="ECO:0000256" key="3">
    <source>
        <dbReference type="SAM" id="SignalP"/>
    </source>
</evidence>
<dbReference type="InterPro" id="IPR003961">
    <property type="entry name" value="FN3_dom"/>
</dbReference>
<keyword evidence="3" id="KW-0732">Signal</keyword>
<name>A0A3N0C917_9ACTN</name>
<feature type="domain" description="Fibronectin type-III" evidence="4">
    <location>
        <begin position="337"/>
        <end position="427"/>
    </location>
</feature>
<evidence type="ECO:0000256" key="1">
    <source>
        <dbReference type="ARBA" id="ARBA00023295"/>
    </source>
</evidence>
<organism evidence="5 6">
    <name type="scientific">Nocardioides marmoriginsengisoli</name>
    <dbReference type="NCBI Taxonomy" id="661483"/>
    <lineage>
        <taxon>Bacteria</taxon>
        <taxon>Bacillati</taxon>
        <taxon>Actinomycetota</taxon>
        <taxon>Actinomycetes</taxon>
        <taxon>Propionibacteriales</taxon>
        <taxon>Nocardioidaceae</taxon>
        <taxon>Nocardioides</taxon>
    </lineage>
</organism>
<dbReference type="InterPro" id="IPR013783">
    <property type="entry name" value="Ig-like_fold"/>
</dbReference>
<dbReference type="AlphaFoldDB" id="A0A3N0C917"/>
<sequence length="512" mass="53883">MERTVRRNRTHPLAALLGAALVATLLTAVPSQAADDPVLAGELVPASDGPGPAVDNLGISGDTIAASWGGLPGVWTRPWVGGTWTKTYGDALYPLGNRDPFEFSGGVLGTTYGNYLVPKTYTFAGGQRTVPLGTGDTYLARGGTYTVRGPGNSNRWYVDNTRTGAVVGGPYPSFPIVDGRRAWTQAGTSTLVADDLAGGPTHTVRIADPCTASANLNDVRGRWLLFGCDGGFVVVDVAGQLPKFTLPRTRGTAGLGYGYAIWDAVVDDPENAGSQMVAFKVRSLTTGETRAYGPIDASYNQMLRWDGASTSRAVYRDKSYQVRKVDLSWAAGNPEIGARQVTGVRSSYGDRGARVTWAGTPANLAPVSGYQVTVQPGGRSVLVDGSARSAEVTGLRNGVAYRFTVTATDAYGVGQPSTFSNTVVPAGKPGTVTPRTKRQGRKVIVTWTAPDGNGRTVLRYLVKIDTKTRIVSAATLRTVFKGVKAGKHRISVRAVTAAGTGTAKAIAVRVPR</sequence>
<dbReference type="PROSITE" id="PS50853">
    <property type="entry name" value="FN3"/>
    <property type="match status" value="1"/>
</dbReference>
<comment type="caution">
    <text evidence="5">The sequence shown here is derived from an EMBL/GenBank/DDBJ whole genome shotgun (WGS) entry which is preliminary data.</text>
</comment>
<keyword evidence="1" id="KW-0326">Glycosidase</keyword>
<dbReference type="SMART" id="SM00060">
    <property type="entry name" value="FN3"/>
    <property type="match status" value="2"/>
</dbReference>
<evidence type="ECO:0000313" key="6">
    <source>
        <dbReference type="Proteomes" id="UP000267128"/>
    </source>
</evidence>
<keyword evidence="1" id="KW-0378">Hydrolase</keyword>
<dbReference type="SUPFAM" id="SSF49265">
    <property type="entry name" value="Fibronectin type III"/>
    <property type="match status" value="1"/>
</dbReference>
<dbReference type="EMBL" id="RJSE01000016">
    <property type="protein sequence ID" value="RNL59974.1"/>
    <property type="molecule type" value="Genomic_DNA"/>
</dbReference>
<dbReference type="GO" id="GO:0016798">
    <property type="term" value="F:hydrolase activity, acting on glycosyl bonds"/>
    <property type="evidence" value="ECO:0007669"/>
    <property type="project" value="UniProtKB-KW"/>
</dbReference>
<dbReference type="Proteomes" id="UP000267128">
    <property type="component" value="Unassembled WGS sequence"/>
</dbReference>
<dbReference type="CDD" id="cd00063">
    <property type="entry name" value="FN3"/>
    <property type="match status" value="2"/>
</dbReference>
<evidence type="ECO:0000259" key="4">
    <source>
        <dbReference type="PROSITE" id="PS50853"/>
    </source>
</evidence>
<protein>
    <recommendedName>
        <fullName evidence="4">Fibronectin type-III domain-containing protein</fullName>
    </recommendedName>
</protein>
<feature type="chain" id="PRO_5018083869" description="Fibronectin type-III domain-containing protein" evidence="3">
    <location>
        <begin position="34"/>
        <end position="512"/>
    </location>
</feature>
<proteinExistence type="predicted"/>
<dbReference type="Gene3D" id="2.60.40.10">
    <property type="entry name" value="Immunoglobulins"/>
    <property type="match status" value="2"/>
</dbReference>
<evidence type="ECO:0000313" key="5">
    <source>
        <dbReference type="EMBL" id="RNL59974.1"/>
    </source>
</evidence>
<reference evidence="5 6" key="1">
    <citation type="submission" date="2018-11" db="EMBL/GenBank/DDBJ databases">
        <authorList>
            <person name="Li F."/>
        </authorList>
    </citation>
    <scope>NUCLEOTIDE SEQUENCE [LARGE SCALE GENOMIC DNA]</scope>
    <source>
        <strain evidence="5 6">Gsoil 097</strain>
    </source>
</reference>
<keyword evidence="2" id="KW-0119">Carbohydrate metabolism</keyword>
<feature type="signal peptide" evidence="3">
    <location>
        <begin position="1"/>
        <end position="33"/>
    </location>
</feature>
<keyword evidence="2" id="KW-0624">Polysaccharide degradation</keyword>
<dbReference type="InterPro" id="IPR036116">
    <property type="entry name" value="FN3_sf"/>
</dbReference>
<gene>
    <name evidence="5" type="ORF">EFK50_21540</name>
</gene>